<protein>
    <submittedName>
        <fullName evidence="2">Prepilin-type N-terminal cleavage/methylation domain-containing protein</fullName>
    </submittedName>
</protein>
<sequence length="153" mass="17099">MGKTIKRLSKPNSNKGMTLVEVLVSIMILTILVVAFTNLIGWNFFSIFSMGEKSKAIAKAVEKTDQLNALVWNADDAEAAEAALQDPANGWVDFNDLPEEVTEDCVYSFTKVTDREIDGTLVDGYDVTVVVFYHDFKFHVKLDSFILQSPEQI</sequence>
<dbReference type="Pfam" id="PF07963">
    <property type="entry name" value="N_methyl"/>
    <property type="match status" value="1"/>
</dbReference>
<organism evidence="2 3">
    <name type="scientific">Desulfotruncus arcticus DSM 17038</name>
    <dbReference type="NCBI Taxonomy" id="1121424"/>
    <lineage>
        <taxon>Bacteria</taxon>
        <taxon>Bacillati</taxon>
        <taxon>Bacillota</taxon>
        <taxon>Clostridia</taxon>
        <taxon>Eubacteriales</taxon>
        <taxon>Desulfallaceae</taxon>
        <taxon>Desulfotruncus</taxon>
    </lineage>
</organism>
<dbReference type="EMBL" id="FOOX01000001">
    <property type="protein sequence ID" value="SFF92909.1"/>
    <property type="molecule type" value="Genomic_DNA"/>
</dbReference>
<keyword evidence="3" id="KW-1185">Reference proteome</keyword>
<evidence type="ECO:0000256" key="1">
    <source>
        <dbReference type="SAM" id="Phobius"/>
    </source>
</evidence>
<dbReference type="NCBIfam" id="TIGR02532">
    <property type="entry name" value="IV_pilin_GFxxxE"/>
    <property type="match status" value="1"/>
</dbReference>
<feature type="transmembrane region" description="Helical" evidence="1">
    <location>
        <begin position="20"/>
        <end position="45"/>
    </location>
</feature>
<reference evidence="3" key="1">
    <citation type="submission" date="2016-10" db="EMBL/GenBank/DDBJ databases">
        <authorList>
            <person name="Varghese N."/>
            <person name="Submissions S."/>
        </authorList>
    </citation>
    <scope>NUCLEOTIDE SEQUENCE [LARGE SCALE GENOMIC DNA]</scope>
    <source>
        <strain evidence="3">DSM 17038</strain>
    </source>
</reference>
<keyword evidence="1" id="KW-0812">Transmembrane</keyword>
<gene>
    <name evidence="2" type="ORF">SAMN05660649_00047</name>
</gene>
<dbReference type="Proteomes" id="UP000199337">
    <property type="component" value="Unassembled WGS sequence"/>
</dbReference>
<evidence type="ECO:0000313" key="2">
    <source>
        <dbReference type="EMBL" id="SFF92909.1"/>
    </source>
</evidence>
<keyword evidence="1" id="KW-0472">Membrane</keyword>
<evidence type="ECO:0000313" key="3">
    <source>
        <dbReference type="Proteomes" id="UP000199337"/>
    </source>
</evidence>
<proteinExistence type="predicted"/>
<dbReference type="STRING" id="341036.SAMN05660649_00047"/>
<accession>A0A1I2MQD5</accession>
<dbReference type="PROSITE" id="PS00409">
    <property type="entry name" value="PROKAR_NTER_METHYL"/>
    <property type="match status" value="1"/>
</dbReference>
<dbReference type="AlphaFoldDB" id="A0A1I2MQD5"/>
<keyword evidence="1" id="KW-1133">Transmembrane helix</keyword>
<dbReference type="RefSeq" id="WP_165613310.1">
    <property type="nucleotide sequence ID" value="NZ_FOOX01000001.1"/>
</dbReference>
<name>A0A1I2MQD5_9FIRM</name>
<dbReference type="InterPro" id="IPR012902">
    <property type="entry name" value="N_methyl_site"/>
</dbReference>